<proteinExistence type="inferred from homology"/>
<keyword evidence="3 6" id="KW-0808">Transferase</keyword>
<dbReference type="InterPro" id="IPR045520">
    <property type="entry name" value="GPAT/DHAPAT_C"/>
</dbReference>
<evidence type="ECO:0000256" key="4">
    <source>
        <dbReference type="ARBA" id="ARBA00023136"/>
    </source>
</evidence>
<sequence>MSPPSQTGRQINFPEYTNFLDHLREKGGPFKFVTAHKRFPVGSKVGTAPKTRSLAEIRKSVLVSPRVMSVISEETLRRKCAPEDVKKEVESLLDEMSHTFNLLNVRSFGYAVCKAMEKLYDGIFVNEQKLLEIREISKTNSVIFMPSHKTYFDFLLLSLICFQYDIQLPAIAAGQDFMSMKFMAGVLRRSGAFFMRRSFGTDQLYWAVFSEYVQTHVVNNDRTVEFFVEATRSRVGKSLHPKYGMLQMILEPYLRGSAYDIVIVPVSMNYDKILEEKLYAYELLGFPKPKESTGALLKAREILNNPHGSCFLTFGDPISVRDHFGVSLHRNTFVCQPDSQFVLHNQAKLEIKKFAHHVVELHNKNAVITVWSVACMVILQTFDRDDQATLSYSGIYSGVEDLITLLNQLGAIVNIQGNLDKNLRYYLHMHADLFEPFDVASDNFQLRFIDFPVDHEKQGVPIKVMERAVSRLILTTYSNGMIHAVDSEGIICTILLHNGLRQLTKVRDEFCWLHNLMKREFVTIPGELPQLFEKSLKILTSSEILTTSEDGILEILDKKNANFLSKLVLPYFYNIEIAFGVFSEKKPMISDLGELVGTVQKDISDAYQNRLPNTRLSFLSTEPIKNAFAALTDFGIFEKSASDMVPLSGVHGTIRYHACHYDAMITIFVPWAPYGTHGVKSYNDAHYTIWYHE</sequence>
<evidence type="ECO:0000313" key="9">
    <source>
        <dbReference type="Proteomes" id="UP000827892"/>
    </source>
</evidence>
<dbReference type="PANTHER" id="PTHR12563">
    <property type="entry name" value="GLYCEROL-3-PHOSPHATE ACYLTRANSFERASE"/>
    <property type="match status" value="1"/>
</dbReference>
<dbReference type="InterPro" id="IPR022284">
    <property type="entry name" value="GPAT/DHAPAT"/>
</dbReference>
<evidence type="ECO:0000256" key="3">
    <source>
        <dbReference type="ARBA" id="ARBA00022679"/>
    </source>
</evidence>
<keyword evidence="4" id="KW-0472">Membrane</keyword>
<evidence type="ECO:0000313" key="8">
    <source>
        <dbReference type="EMBL" id="ULU03936.1"/>
    </source>
</evidence>
<dbReference type="InterPro" id="IPR002123">
    <property type="entry name" value="Plipid/glycerol_acylTrfase"/>
</dbReference>
<comment type="similarity">
    <text evidence="2 6">Belongs to the GPAT/DAPAT family.</text>
</comment>
<evidence type="ECO:0000256" key="1">
    <source>
        <dbReference type="ARBA" id="ARBA00004184"/>
    </source>
</evidence>
<evidence type="ECO:0000256" key="6">
    <source>
        <dbReference type="PIRNR" id="PIRNR000437"/>
    </source>
</evidence>
<feature type="domain" description="Phospholipid/glycerol acyltransferase" evidence="7">
    <location>
        <begin position="142"/>
        <end position="271"/>
    </location>
</feature>
<dbReference type="PANTHER" id="PTHR12563:SF17">
    <property type="entry name" value="DIHYDROXYACETONE PHOSPHATE ACYLTRANSFERASE"/>
    <property type="match status" value="1"/>
</dbReference>
<dbReference type="GO" id="GO:0012505">
    <property type="term" value="C:endomembrane system"/>
    <property type="evidence" value="ECO:0007669"/>
    <property type="project" value="UniProtKB-SubCell"/>
</dbReference>
<dbReference type="GO" id="GO:0006629">
    <property type="term" value="P:lipid metabolic process"/>
    <property type="evidence" value="ECO:0007669"/>
    <property type="project" value="InterPro"/>
</dbReference>
<keyword evidence="5 6" id="KW-0012">Acyltransferase</keyword>
<reference evidence="8 9" key="1">
    <citation type="submission" date="2022-05" db="EMBL/GenBank/DDBJ databases">
        <title>Chromosome-level reference genomes for two strains of Caenorhabditis briggsae: an improved platform for comparative genomics.</title>
        <authorList>
            <person name="Stevens L."/>
            <person name="Andersen E.C."/>
        </authorList>
    </citation>
    <scope>NUCLEOTIDE SEQUENCE [LARGE SCALE GENOMIC DNA]</scope>
    <source>
        <strain evidence="8">QX1410_ONT</strain>
        <tissue evidence="8">Whole-organism</tissue>
    </source>
</reference>
<gene>
    <name evidence="8" type="ORF">L3Y34_017021</name>
</gene>
<protein>
    <recommendedName>
        <fullName evidence="7">Phospholipid/glycerol acyltransferase domain-containing protein</fullName>
    </recommendedName>
</protein>
<accession>A0AAE9IT91</accession>
<dbReference type="SMART" id="SM00563">
    <property type="entry name" value="PlsC"/>
    <property type="match status" value="1"/>
</dbReference>
<comment type="subcellular location">
    <subcellularLocation>
        <location evidence="1">Endomembrane system</location>
        <topology evidence="1">Peripheral membrane protein</topology>
    </subcellularLocation>
</comment>
<dbReference type="CDD" id="cd07993">
    <property type="entry name" value="LPLAT_DHAPAT-like"/>
    <property type="match status" value="1"/>
</dbReference>
<dbReference type="EMBL" id="CP090892">
    <property type="protein sequence ID" value="ULU03936.1"/>
    <property type="molecule type" value="Genomic_DNA"/>
</dbReference>
<dbReference type="SUPFAM" id="SSF69593">
    <property type="entry name" value="Glycerol-3-phosphate (1)-acyltransferase"/>
    <property type="match status" value="1"/>
</dbReference>
<dbReference type="GO" id="GO:0008374">
    <property type="term" value="F:O-acyltransferase activity"/>
    <property type="evidence" value="ECO:0007669"/>
    <property type="project" value="InterPro"/>
</dbReference>
<evidence type="ECO:0000259" key="7">
    <source>
        <dbReference type="SMART" id="SM00563"/>
    </source>
</evidence>
<dbReference type="Proteomes" id="UP000827892">
    <property type="component" value="Chromosome II"/>
</dbReference>
<evidence type="ECO:0000256" key="2">
    <source>
        <dbReference type="ARBA" id="ARBA00007937"/>
    </source>
</evidence>
<evidence type="ECO:0000256" key="5">
    <source>
        <dbReference type="ARBA" id="ARBA00023315"/>
    </source>
</evidence>
<dbReference type="Pfam" id="PF01553">
    <property type="entry name" value="Acyltransferase"/>
    <property type="match status" value="1"/>
</dbReference>
<dbReference type="AlphaFoldDB" id="A0AAE9IT91"/>
<dbReference type="InterPro" id="IPR041728">
    <property type="entry name" value="GPAT/DHAPAT_LPLAT"/>
</dbReference>
<organism evidence="8 9">
    <name type="scientific">Caenorhabditis briggsae</name>
    <dbReference type="NCBI Taxonomy" id="6238"/>
    <lineage>
        <taxon>Eukaryota</taxon>
        <taxon>Metazoa</taxon>
        <taxon>Ecdysozoa</taxon>
        <taxon>Nematoda</taxon>
        <taxon>Chromadorea</taxon>
        <taxon>Rhabditida</taxon>
        <taxon>Rhabditina</taxon>
        <taxon>Rhabditomorpha</taxon>
        <taxon>Rhabditoidea</taxon>
        <taxon>Rhabditidae</taxon>
        <taxon>Peloderinae</taxon>
        <taxon>Caenorhabditis</taxon>
    </lineage>
</organism>
<name>A0AAE9IT91_CAEBR</name>
<dbReference type="PIRSF" id="PIRSF000437">
    <property type="entry name" value="GPAT_DHAPAT"/>
    <property type="match status" value="1"/>
</dbReference>
<dbReference type="Pfam" id="PF19277">
    <property type="entry name" value="GPAT_C"/>
    <property type="match status" value="1"/>
</dbReference>